<dbReference type="InterPro" id="IPR029044">
    <property type="entry name" value="Nucleotide-diphossugar_trans"/>
</dbReference>
<proteinExistence type="inferred from homology"/>
<protein>
    <recommendedName>
        <fullName evidence="10">4,4'-diaponeurosporenoate glycosyltransferase</fullName>
    </recommendedName>
</protein>
<keyword evidence="6 11" id="KW-0472">Membrane</keyword>
<comment type="pathway">
    <text evidence="8">Carotenoid biosynthesis; staphyloxanthin biosynthesis; staphyloxanthin from farnesyl diphosphate: step 4/5.</text>
</comment>
<comment type="caution">
    <text evidence="13">The sequence shown here is derived from an EMBL/GenBank/DDBJ whole genome shotgun (WGS) entry which is preliminary data.</text>
</comment>
<keyword evidence="11" id="KW-0812">Transmembrane</keyword>
<dbReference type="PANTHER" id="PTHR43646">
    <property type="entry name" value="GLYCOSYLTRANSFERASE"/>
    <property type="match status" value="1"/>
</dbReference>
<dbReference type="GO" id="GO:0016757">
    <property type="term" value="F:glycosyltransferase activity"/>
    <property type="evidence" value="ECO:0007669"/>
    <property type="project" value="UniProtKB-KW"/>
</dbReference>
<keyword evidence="3" id="KW-0328">Glycosyltransferase</keyword>
<dbReference type="Proteomes" id="UP000028863">
    <property type="component" value="Unassembled WGS sequence"/>
</dbReference>
<keyword evidence="2" id="KW-1003">Cell membrane</keyword>
<evidence type="ECO:0000256" key="6">
    <source>
        <dbReference type="ARBA" id="ARBA00023136"/>
    </source>
</evidence>
<reference evidence="13" key="1">
    <citation type="submission" date="2014-03" db="EMBL/GenBank/DDBJ databases">
        <title>Draft genome sequencing of Oceanobacillus picturae strain S1 isolated from human gut.</title>
        <authorList>
            <person name="Croce O."/>
            <person name="Lagier J.C."/>
            <person name="Raoult D."/>
        </authorList>
    </citation>
    <scope>NUCLEOTIDE SEQUENCE [LARGE SCALE GENOMIC DNA]</scope>
    <source>
        <strain evidence="13">S1</strain>
    </source>
</reference>
<reference evidence="13" key="2">
    <citation type="submission" date="2014-03" db="EMBL/GenBank/DDBJ databases">
        <authorList>
            <person name="Urmite Genomes"/>
        </authorList>
    </citation>
    <scope>NUCLEOTIDE SEQUENCE</scope>
    <source>
        <strain evidence="13">S1</strain>
    </source>
</reference>
<comment type="subcellular location">
    <subcellularLocation>
        <location evidence="1">Cell membrane</location>
    </subcellularLocation>
</comment>
<comment type="similarity">
    <text evidence="9">Belongs to the glycosyltransferase 2 family. CrtQ subfamily.</text>
</comment>
<evidence type="ECO:0000256" key="8">
    <source>
        <dbReference type="ARBA" id="ARBA00037904"/>
    </source>
</evidence>
<dbReference type="GO" id="GO:0005886">
    <property type="term" value="C:plasma membrane"/>
    <property type="evidence" value="ECO:0007669"/>
    <property type="project" value="UniProtKB-SubCell"/>
</dbReference>
<evidence type="ECO:0000313" key="14">
    <source>
        <dbReference type="Proteomes" id="UP000028863"/>
    </source>
</evidence>
<dbReference type="AlphaFoldDB" id="W9AIU7"/>
<organism evidence="13 14">
    <name type="scientific">Oceanobacillus picturae</name>
    <dbReference type="NCBI Taxonomy" id="171693"/>
    <lineage>
        <taxon>Bacteria</taxon>
        <taxon>Bacillati</taxon>
        <taxon>Bacillota</taxon>
        <taxon>Bacilli</taxon>
        <taxon>Bacillales</taxon>
        <taxon>Bacillaceae</taxon>
        <taxon>Oceanobacillus</taxon>
    </lineage>
</organism>
<evidence type="ECO:0000256" key="3">
    <source>
        <dbReference type="ARBA" id="ARBA00022676"/>
    </source>
</evidence>
<evidence type="ECO:0000256" key="5">
    <source>
        <dbReference type="ARBA" id="ARBA00022746"/>
    </source>
</evidence>
<evidence type="ECO:0000256" key="11">
    <source>
        <dbReference type="SAM" id="Phobius"/>
    </source>
</evidence>
<feature type="domain" description="Glycosyltransferase 2-like" evidence="12">
    <location>
        <begin position="43"/>
        <end position="146"/>
    </location>
</feature>
<evidence type="ECO:0000256" key="2">
    <source>
        <dbReference type="ARBA" id="ARBA00022475"/>
    </source>
</evidence>
<evidence type="ECO:0000256" key="9">
    <source>
        <dbReference type="ARBA" id="ARBA00038120"/>
    </source>
</evidence>
<dbReference type="CDD" id="cd00761">
    <property type="entry name" value="Glyco_tranf_GTA_type"/>
    <property type="match status" value="1"/>
</dbReference>
<evidence type="ECO:0000256" key="7">
    <source>
        <dbReference type="ARBA" id="ARBA00037281"/>
    </source>
</evidence>
<feature type="transmembrane region" description="Helical" evidence="11">
    <location>
        <begin position="277"/>
        <end position="297"/>
    </location>
</feature>
<comment type="function">
    <text evidence="7">Catalyzes the glycosylation of 4,4'-diaponeurosporenoate, i.e. the esterification of glucose at the C1'' position with the carboxyl group of 4,4'-diaponeurosporenic acid, to form glycosyl-4,4'-diaponeurosporenoate. This is a step in the biosynthesis of staphyloxanthin, an orange pigment present in most staphylococci strains.</text>
</comment>
<evidence type="ECO:0000256" key="4">
    <source>
        <dbReference type="ARBA" id="ARBA00022679"/>
    </source>
</evidence>
<keyword evidence="5" id="KW-0125">Carotenoid biosynthesis</keyword>
<dbReference type="InterPro" id="IPR001173">
    <property type="entry name" value="Glyco_trans_2-like"/>
</dbReference>
<dbReference type="PANTHER" id="PTHR43646:SF2">
    <property type="entry name" value="GLYCOSYLTRANSFERASE 2-LIKE DOMAIN-CONTAINING PROTEIN"/>
    <property type="match status" value="1"/>
</dbReference>
<dbReference type="STRING" id="171693.BN988_01036"/>
<keyword evidence="4" id="KW-0808">Transferase</keyword>
<dbReference type="EMBL" id="CCAX010000001">
    <property type="protein sequence ID" value="CDO02566.1"/>
    <property type="molecule type" value="Genomic_DNA"/>
</dbReference>
<dbReference type="eggNOG" id="COG1215">
    <property type="taxonomic scope" value="Bacteria"/>
</dbReference>
<feature type="transmembrane region" description="Helical" evidence="11">
    <location>
        <begin position="304"/>
        <end position="326"/>
    </location>
</feature>
<accession>W9AIU7</accession>
<evidence type="ECO:0000313" key="13">
    <source>
        <dbReference type="EMBL" id="CDO02566.1"/>
    </source>
</evidence>
<dbReference type="GO" id="GO:0016117">
    <property type="term" value="P:carotenoid biosynthetic process"/>
    <property type="evidence" value="ECO:0007669"/>
    <property type="project" value="UniProtKB-KW"/>
</dbReference>
<evidence type="ECO:0000256" key="10">
    <source>
        <dbReference type="ARBA" id="ARBA00040345"/>
    </source>
</evidence>
<keyword evidence="14" id="KW-1185">Reference proteome</keyword>
<gene>
    <name evidence="13" type="primary">crtQ</name>
    <name evidence="13" type="ORF">BN988_01036</name>
</gene>
<evidence type="ECO:0000259" key="12">
    <source>
        <dbReference type="Pfam" id="PF00535"/>
    </source>
</evidence>
<name>W9AIU7_9BACI</name>
<feature type="transmembrane region" description="Helical" evidence="11">
    <location>
        <begin position="338"/>
        <end position="360"/>
    </location>
</feature>
<dbReference type="SUPFAM" id="SSF53448">
    <property type="entry name" value="Nucleotide-diphospho-sugar transferases"/>
    <property type="match status" value="1"/>
</dbReference>
<evidence type="ECO:0000256" key="1">
    <source>
        <dbReference type="ARBA" id="ARBA00004236"/>
    </source>
</evidence>
<keyword evidence="11" id="KW-1133">Transmembrane helix</keyword>
<dbReference type="Pfam" id="PF00535">
    <property type="entry name" value="Glycos_transf_2"/>
    <property type="match status" value="1"/>
</dbReference>
<dbReference type="Gene3D" id="3.90.550.10">
    <property type="entry name" value="Spore Coat Polysaccharide Biosynthesis Protein SpsA, Chain A"/>
    <property type="match status" value="1"/>
</dbReference>
<sequence>MNFLFFCCVVLICAGVTCGFLMFWKILLPRRSSESQTVEGNLSIIIPARNEAKRIIPLLDSLLSQKGIKFETILVDDGSIDETVSIAASYGVKVIRNDHLENGWLGKTAACWMGAKHASGDWLLFLDADTQLQTPESLVQLSSTYQELGAHGILSLQPYHTIKRPYENLSAIFNIIVMVGMNVFTVWGKKLKGAGSFGPCILCSKVDYMKSGGHQGIRNAVMDDLALGEAFRKAGYPVRCYGGKGLINFQMYPEGLGSLWEGWTKSFATASQETHPLVTILISFWISGAFLTTPFLITASILDLTMWITIATILYIIFFVQVLIFARRTGRFSTIVIALYPMLFLFFTILFIWSIYLTYIRRTVSWRGRKIKL</sequence>